<keyword evidence="9" id="KW-1185">Reference proteome</keyword>
<evidence type="ECO:0000256" key="2">
    <source>
        <dbReference type="ARBA" id="ARBA00022692"/>
    </source>
</evidence>
<protein>
    <recommendedName>
        <fullName evidence="7">MAM domain-containing protein</fullName>
    </recommendedName>
</protein>
<evidence type="ECO:0000256" key="4">
    <source>
        <dbReference type="ARBA" id="ARBA00023136"/>
    </source>
</evidence>
<dbReference type="OrthoDB" id="412155at2759"/>
<accession>A0A7M7PF77</accession>
<dbReference type="InterPro" id="IPR051694">
    <property type="entry name" value="Immunoregulatory_rcpt-like"/>
</dbReference>
<dbReference type="EnsemblMetazoa" id="XM_030993577">
    <property type="protein sequence ID" value="XP_030849437"/>
    <property type="gene ID" value="LOC115927535"/>
</dbReference>
<dbReference type="OMA" id="FRVASDC"/>
<evidence type="ECO:0000313" key="9">
    <source>
        <dbReference type="Proteomes" id="UP000007110"/>
    </source>
</evidence>
<keyword evidence="4 6" id="KW-0472">Membrane</keyword>
<evidence type="ECO:0000256" key="5">
    <source>
        <dbReference type="SAM" id="MobiDB-lite"/>
    </source>
</evidence>
<evidence type="ECO:0000313" key="8">
    <source>
        <dbReference type="EnsemblMetazoa" id="XP_030849437"/>
    </source>
</evidence>
<dbReference type="InterPro" id="IPR000998">
    <property type="entry name" value="MAM_dom"/>
</dbReference>
<dbReference type="KEGG" id="spu:115927535"/>
<dbReference type="RefSeq" id="XP_030849437.1">
    <property type="nucleotide sequence ID" value="XM_030993577.1"/>
</dbReference>
<keyword evidence="2 6" id="KW-0812">Transmembrane</keyword>
<dbReference type="GeneID" id="115927535"/>
<proteinExistence type="predicted"/>
<name>A0A7M7PF77_STRPU</name>
<dbReference type="InParanoid" id="A0A7M7PF77"/>
<feature type="compositionally biased region" description="Low complexity" evidence="5">
    <location>
        <begin position="61"/>
        <end position="92"/>
    </location>
</feature>
<dbReference type="PANTHER" id="PTHR15549">
    <property type="entry name" value="PAIRED IMMUNOGLOBULIN-LIKE TYPE 2 RECEPTOR"/>
    <property type="match status" value="1"/>
</dbReference>
<dbReference type="Proteomes" id="UP000007110">
    <property type="component" value="Unassembled WGS sequence"/>
</dbReference>
<dbReference type="GO" id="GO:0016020">
    <property type="term" value="C:membrane"/>
    <property type="evidence" value="ECO:0007669"/>
    <property type="project" value="UniProtKB-SubCell"/>
</dbReference>
<reference evidence="9" key="1">
    <citation type="submission" date="2015-02" db="EMBL/GenBank/DDBJ databases">
        <title>Genome sequencing for Strongylocentrotus purpuratus.</title>
        <authorList>
            <person name="Murali S."/>
            <person name="Liu Y."/>
            <person name="Vee V."/>
            <person name="English A."/>
            <person name="Wang M."/>
            <person name="Skinner E."/>
            <person name="Han Y."/>
            <person name="Muzny D.M."/>
            <person name="Worley K.C."/>
            <person name="Gibbs R.A."/>
        </authorList>
    </citation>
    <scope>NUCLEOTIDE SEQUENCE</scope>
</reference>
<organism evidence="8 9">
    <name type="scientific">Strongylocentrotus purpuratus</name>
    <name type="common">Purple sea urchin</name>
    <dbReference type="NCBI Taxonomy" id="7668"/>
    <lineage>
        <taxon>Eukaryota</taxon>
        <taxon>Metazoa</taxon>
        <taxon>Echinodermata</taxon>
        <taxon>Eleutherozoa</taxon>
        <taxon>Echinozoa</taxon>
        <taxon>Echinoidea</taxon>
        <taxon>Euechinoidea</taxon>
        <taxon>Echinacea</taxon>
        <taxon>Camarodonta</taxon>
        <taxon>Echinidea</taxon>
        <taxon>Strongylocentrotidae</taxon>
        <taxon>Strongylocentrotus</taxon>
    </lineage>
</organism>
<dbReference type="Gene3D" id="2.60.120.200">
    <property type="match status" value="1"/>
</dbReference>
<dbReference type="GO" id="GO:0071944">
    <property type="term" value="C:cell periphery"/>
    <property type="evidence" value="ECO:0007669"/>
    <property type="project" value="UniProtKB-ARBA"/>
</dbReference>
<evidence type="ECO:0000256" key="1">
    <source>
        <dbReference type="ARBA" id="ARBA00004167"/>
    </source>
</evidence>
<sequence>MWVKKAITLNSDEIFQVIIEGVKGEGSSGHLAIDDTTFTPECSASGSSLPAFTTMAPTTATVPATKPKSSAGTSSSSTPSTTSEETTGQQATHSPYTSNTGLIAGLSATFGIIFFIVVVLSLLFWRKRRSGKGDLGPLKKNMENPGFDKDFGNPNFALQEVDTSMFGEYPSEGMPSSGGIDNPVYASPARLPIDEHTDA</sequence>
<evidence type="ECO:0000256" key="6">
    <source>
        <dbReference type="SAM" id="Phobius"/>
    </source>
</evidence>
<feature type="region of interest" description="Disordered" evidence="5">
    <location>
        <begin position="61"/>
        <end position="95"/>
    </location>
</feature>
<dbReference type="AlphaFoldDB" id="A0A7M7PF77"/>
<evidence type="ECO:0000256" key="3">
    <source>
        <dbReference type="ARBA" id="ARBA00022989"/>
    </source>
</evidence>
<feature type="domain" description="MAM" evidence="7">
    <location>
        <begin position="1"/>
        <end position="44"/>
    </location>
</feature>
<feature type="region of interest" description="Disordered" evidence="5">
    <location>
        <begin position="167"/>
        <end position="199"/>
    </location>
</feature>
<keyword evidence="3 6" id="KW-1133">Transmembrane helix</keyword>
<feature type="transmembrane region" description="Helical" evidence="6">
    <location>
        <begin position="102"/>
        <end position="125"/>
    </location>
</feature>
<evidence type="ECO:0000259" key="7">
    <source>
        <dbReference type="PROSITE" id="PS50060"/>
    </source>
</evidence>
<dbReference type="PROSITE" id="PS50060">
    <property type="entry name" value="MAM_2"/>
    <property type="match status" value="1"/>
</dbReference>
<comment type="subcellular location">
    <subcellularLocation>
        <location evidence="1">Membrane</location>
        <topology evidence="1">Single-pass membrane protein</topology>
    </subcellularLocation>
</comment>
<reference evidence="8" key="2">
    <citation type="submission" date="2021-01" db="UniProtKB">
        <authorList>
            <consortium name="EnsemblMetazoa"/>
        </authorList>
    </citation>
    <scope>IDENTIFICATION</scope>
</reference>